<dbReference type="InterPro" id="IPR044880">
    <property type="entry name" value="NCX_ion-bd_dom_sf"/>
</dbReference>
<dbReference type="Gene3D" id="1.20.1420.30">
    <property type="entry name" value="NCX, central ion-binding region"/>
    <property type="match status" value="1"/>
</dbReference>
<feature type="transmembrane region" description="Helical" evidence="10">
    <location>
        <begin position="168"/>
        <end position="196"/>
    </location>
</feature>
<evidence type="ECO:0000256" key="5">
    <source>
        <dbReference type="ARBA" id="ARBA00022568"/>
    </source>
</evidence>
<feature type="transmembrane region" description="Helical" evidence="10">
    <location>
        <begin position="428"/>
        <end position="449"/>
    </location>
</feature>
<dbReference type="FunFam" id="1.20.1420.30:FF:000014">
    <property type="entry name" value="Cation/H+ exchanger protein 2"/>
    <property type="match status" value="1"/>
</dbReference>
<dbReference type="GO" id="GO:0005774">
    <property type="term" value="C:vacuolar membrane"/>
    <property type="evidence" value="ECO:0007669"/>
    <property type="project" value="UniProtKB-ARBA"/>
</dbReference>
<feature type="transmembrane region" description="Helical" evidence="10">
    <location>
        <begin position="371"/>
        <end position="390"/>
    </location>
</feature>
<evidence type="ECO:0000256" key="9">
    <source>
        <dbReference type="ARBA" id="ARBA00023136"/>
    </source>
</evidence>
<dbReference type="InterPro" id="IPR004837">
    <property type="entry name" value="NaCa_Exmemb"/>
</dbReference>
<dbReference type="Pfam" id="PF03733">
    <property type="entry name" value="YccF"/>
    <property type="match status" value="1"/>
</dbReference>
<evidence type="ECO:0000256" key="4">
    <source>
        <dbReference type="ARBA" id="ARBA00022553"/>
    </source>
</evidence>
<accession>A0A0B7BH11</accession>
<feature type="transmembrane region" description="Helical" evidence="10">
    <location>
        <begin position="587"/>
        <end position="607"/>
    </location>
</feature>
<keyword evidence="6 10" id="KW-0812">Transmembrane</keyword>
<reference evidence="13" key="1">
    <citation type="submission" date="2014-12" db="EMBL/GenBank/DDBJ databases">
        <title>Insight into the proteome of Arion vulgaris.</title>
        <authorList>
            <person name="Aradska J."/>
            <person name="Bulat T."/>
            <person name="Smidak R."/>
            <person name="Sarate P."/>
            <person name="Gangsoo J."/>
            <person name="Sialana F."/>
            <person name="Bilban M."/>
            <person name="Lubec G."/>
        </authorList>
    </citation>
    <scope>NUCLEOTIDE SEQUENCE</scope>
    <source>
        <tissue evidence="13">Skin</tissue>
    </source>
</reference>
<keyword evidence="5" id="KW-0109">Calcium transport</keyword>
<evidence type="ECO:0000313" key="13">
    <source>
        <dbReference type="EMBL" id="CEK92624.1"/>
    </source>
</evidence>
<dbReference type="GO" id="GO:0012505">
    <property type="term" value="C:endomembrane system"/>
    <property type="evidence" value="ECO:0007669"/>
    <property type="project" value="UniProtKB-SubCell"/>
</dbReference>
<evidence type="ECO:0000256" key="1">
    <source>
        <dbReference type="ARBA" id="ARBA00004127"/>
    </source>
</evidence>
<feature type="transmembrane region" description="Helical" evidence="10">
    <location>
        <begin position="281"/>
        <end position="306"/>
    </location>
</feature>
<feature type="transmembrane region" description="Helical" evidence="10">
    <location>
        <begin position="744"/>
        <end position="761"/>
    </location>
</feature>
<dbReference type="PANTHER" id="PTHR31503:SF10">
    <property type="entry name" value="VNX1 PROTEIN"/>
    <property type="match status" value="1"/>
</dbReference>
<evidence type="ECO:0008006" key="14">
    <source>
        <dbReference type="Google" id="ProtNLM"/>
    </source>
</evidence>
<evidence type="ECO:0000256" key="3">
    <source>
        <dbReference type="ARBA" id="ARBA00022449"/>
    </source>
</evidence>
<evidence type="ECO:0000256" key="8">
    <source>
        <dbReference type="ARBA" id="ARBA00023065"/>
    </source>
</evidence>
<keyword evidence="4" id="KW-0597">Phosphoprotein</keyword>
<evidence type="ECO:0000256" key="7">
    <source>
        <dbReference type="ARBA" id="ARBA00022989"/>
    </source>
</evidence>
<feature type="domain" description="Sodium/calcium exchanger membrane region" evidence="11">
    <location>
        <begin position="642"/>
        <end position="783"/>
    </location>
</feature>
<keyword evidence="9 10" id="KW-0472">Membrane</keyword>
<dbReference type="Pfam" id="PF01699">
    <property type="entry name" value="Na_Ca_ex"/>
    <property type="match status" value="2"/>
</dbReference>
<dbReference type="InterPro" id="IPR005185">
    <property type="entry name" value="YccF"/>
</dbReference>
<gene>
    <name evidence="13" type="primary">ORF189186</name>
</gene>
<comment type="subcellular location">
    <subcellularLocation>
        <location evidence="1">Endomembrane system</location>
        <topology evidence="1">Multi-pass membrane protein</topology>
    </subcellularLocation>
</comment>
<keyword evidence="2" id="KW-0813">Transport</keyword>
<keyword evidence="7 10" id="KW-1133">Transmembrane helix</keyword>
<evidence type="ECO:0000259" key="11">
    <source>
        <dbReference type="Pfam" id="PF01699"/>
    </source>
</evidence>
<evidence type="ECO:0000259" key="12">
    <source>
        <dbReference type="Pfam" id="PF03733"/>
    </source>
</evidence>
<organism evidence="13">
    <name type="scientific">Arion vulgaris</name>
    <dbReference type="NCBI Taxonomy" id="1028688"/>
    <lineage>
        <taxon>Eukaryota</taxon>
        <taxon>Metazoa</taxon>
        <taxon>Spiralia</taxon>
        <taxon>Lophotrochozoa</taxon>
        <taxon>Mollusca</taxon>
        <taxon>Gastropoda</taxon>
        <taxon>Heterobranchia</taxon>
        <taxon>Euthyneura</taxon>
        <taxon>Panpulmonata</taxon>
        <taxon>Eupulmonata</taxon>
        <taxon>Stylommatophora</taxon>
        <taxon>Helicina</taxon>
        <taxon>Arionoidea</taxon>
        <taxon>Arionidae</taxon>
        <taxon>Arion</taxon>
    </lineage>
</organism>
<dbReference type="PANTHER" id="PTHR31503">
    <property type="entry name" value="VACUOLAR CALCIUM ION TRANSPORTER"/>
    <property type="match status" value="1"/>
</dbReference>
<feature type="transmembrane region" description="Helical" evidence="10">
    <location>
        <begin position="470"/>
        <end position="491"/>
    </location>
</feature>
<dbReference type="GO" id="GO:0006874">
    <property type="term" value="P:intracellular calcium ion homeostasis"/>
    <property type="evidence" value="ECO:0007669"/>
    <property type="project" value="TreeGrafter"/>
</dbReference>
<dbReference type="GO" id="GO:0015369">
    <property type="term" value="F:calcium:proton antiporter activity"/>
    <property type="evidence" value="ECO:0007669"/>
    <property type="project" value="TreeGrafter"/>
</dbReference>
<protein>
    <recommendedName>
        <fullName evidence="14">Sodium/calcium exchanger membrane region domain-containing protein</fullName>
    </recommendedName>
</protein>
<feature type="transmembrane region" description="Helical" evidence="10">
    <location>
        <begin position="676"/>
        <end position="700"/>
    </location>
</feature>
<dbReference type="AlphaFoldDB" id="A0A0B7BH11"/>
<feature type="domain" description="Sodium/calcium exchanger membrane region" evidence="11">
    <location>
        <begin position="402"/>
        <end position="518"/>
    </location>
</feature>
<feature type="transmembrane region" description="Helical" evidence="10">
    <location>
        <begin position="503"/>
        <end position="524"/>
    </location>
</feature>
<feature type="transmembrane region" description="Helical" evidence="10">
    <location>
        <begin position="706"/>
        <end position="732"/>
    </location>
</feature>
<feature type="transmembrane region" description="Helical" evidence="10">
    <location>
        <begin position="767"/>
        <end position="786"/>
    </location>
</feature>
<proteinExistence type="predicted"/>
<keyword evidence="3" id="KW-0050">Antiport</keyword>
<feature type="domain" description="Inner membrane component" evidence="12">
    <location>
        <begin position="166"/>
        <end position="215"/>
    </location>
</feature>
<sequence length="812" mass="90645">MMEAGIGIDFYRNNQEHRTIPEHATITHVSTATDFSTSFRQRSATLPSTAGSDDLTATNYYSDSAAVMTGDHVKKKNKNRTSQRRMTGVQSENFRNEEGDLESSNILLAENIIEANRISNNYRFGLKIWKSHVTSRPLVTRSEIVQDLYSDINTLKEVKVSSCHPCNILYAVLFGWWLSLLYIVVGVLMGLTVIGLPYAKFSWRMAGYFLWPFGKFVHQTHKFDSTMVMYQKDVNGKNFDGYSQELTEKSDEEKQSLLNSTRSVNVDKKCCWSFWKRGTSYLWLILGVPILLIAHSIVWAICWFFVISIPTAKLNSKTMTKILYLPPDEVLIGDSDSSSVNKSDEISEIIMYTHQSINVYYYKYAFDGVNVILANLLVFVILSIVLGYAVGDDIIDGVTKCVLSVLAIIPLTYYIGMAITSISAQSSFAVGAILNATFGSMVEVILFIIMLKKGRDTKQECYQELVKSSLTGAILCSILFIPGMSMVIGGLKFRTQRFNPRSANISASLLFVAIVGVFAPTIFYKIFGSLKCKGCEPIFNELTIQEPNSSAPVILNSTAGFLCQQCEQSLRGLHGDLTLYTKHIEPLVYAISLILPIAYIIGLLFTMKTHSALVFEEFEQQLKEENAANGQHGTAHWSRVKSTVILLLCAVAIALCADLISENIQPLLEKTGISEYFIGVTMLSLVAELPEVVNGVQFALQNNVNLGIEIGCSTAIQVCLVQIPVLVLINIIYPMGFYMVFNDIHLWAVIFSVVIINYIFQDGKSDYFQGSIVVFIYILLMCMYLFMLTPDHALCRTESGSNGRNGTDVSIY</sequence>
<feature type="transmembrane region" description="Helical" evidence="10">
    <location>
        <begin position="402"/>
        <end position="422"/>
    </location>
</feature>
<keyword evidence="8" id="KW-0406">Ion transport</keyword>
<evidence type="ECO:0000256" key="10">
    <source>
        <dbReference type="SAM" id="Phobius"/>
    </source>
</evidence>
<evidence type="ECO:0000256" key="6">
    <source>
        <dbReference type="ARBA" id="ARBA00022692"/>
    </source>
</evidence>
<name>A0A0B7BH11_9EUPU</name>
<feature type="transmembrane region" description="Helical" evidence="10">
    <location>
        <begin position="644"/>
        <end position="664"/>
    </location>
</feature>
<evidence type="ECO:0000256" key="2">
    <source>
        <dbReference type="ARBA" id="ARBA00022448"/>
    </source>
</evidence>
<dbReference type="InterPro" id="IPR004713">
    <property type="entry name" value="CaH_exchang"/>
</dbReference>
<dbReference type="EMBL" id="HACG01045759">
    <property type="protein sequence ID" value="CEK92624.1"/>
    <property type="molecule type" value="Transcribed_RNA"/>
</dbReference>
<keyword evidence="5" id="KW-0106">Calcium</keyword>